<gene>
    <name evidence="1" type="ORF">BT0_U33</name>
</gene>
<evidence type="ECO:0000313" key="1">
    <source>
        <dbReference type="EMBL" id="ASJ27803.1"/>
    </source>
</evidence>
<proteinExistence type="predicted"/>
<sequence>MEVEKTNDSLKTATDTEAVSKTPVMVSISAAEYEEYKAYKASKESDNQALSINERVSKELAEVQERALLQDKLLKEATRINEIDTLASKYLSNHFNKETLLSKGYSLDEILLAQSRELVRKYVLPEEIKAIAKVESAEHLEGKILEQLLDLAKVNIKHRKRNESMSDVSSKNGGVKFRKTISISDPNFRPINRSNSFDFEYYSKEIASVFNDISMPEFYKWFNDSQIEDININPGDMCLHKNLIAGIDKMSNIVMSTLGFRSKPVKLNYLKLQYKFNHLQQTYEKVYQNNNFLPFRQAYKLASNEIIKLIDRFILTGCISTKIEKTFSDNMYGLLNMPNQVKEEVSSSDKDKMDKIFEKIKSGLLKLELDDEFVIAYGSTSLKLVEPYAITNSSSNVYSSTYS</sequence>
<keyword evidence="1" id="KW-0614">Plasmid</keyword>
<dbReference type="RefSeq" id="WP_236842881.1">
    <property type="nucleotide sequence ID" value="NZ_CP019369.1"/>
</dbReference>
<reference evidence="1 2" key="1">
    <citation type="submission" date="2016-07" db="EMBL/GenBank/DDBJ databases">
        <title>Reassembled and rearranged: the organization and evolution of antigen-encoding plasmids in two relapsing fever Borrelia species.</title>
        <authorList>
            <person name="Barbour A.G."/>
            <person name="Dai Q."/>
            <person name="Miller S.C."/>
            <person name="Porcella S.F."/>
            <person name="Schwan T.G."/>
            <person name="Lopez J.E."/>
        </authorList>
    </citation>
    <scope>NUCLEOTIDE SEQUENCE [LARGE SCALE GENOMIC DNA]</scope>
    <source>
        <strain evidence="1 2">91E135</strain>
        <plasmid evidence="1 2">lpU43</plasmid>
    </source>
</reference>
<dbReference type="Proteomes" id="UP000001205">
    <property type="component" value="Plasmid lpU43"/>
</dbReference>
<protein>
    <submittedName>
        <fullName evidence="1">Uncharacterized protein</fullName>
    </submittedName>
</protein>
<dbReference type="InterPro" id="IPR009791">
    <property type="entry name" value="DUF1357"/>
</dbReference>
<dbReference type="KEGG" id="btu:BT0_U33"/>
<keyword evidence="2" id="KW-1185">Reference proteome</keyword>
<accession>A0ABF7R0B7</accession>
<name>A0ABF7R0B7_BORT9</name>
<dbReference type="EMBL" id="CP019369">
    <property type="protein sequence ID" value="ASJ27803.1"/>
    <property type="molecule type" value="Genomic_DNA"/>
</dbReference>
<dbReference type="AlphaFoldDB" id="A0ABF7R0B7"/>
<geneLocation type="plasmid" evidence="1 2">
    <name>lpU43</name>
</geneLocation>
<organism evidence="1 2">
    <name type="scientific">Borrelia turicatae (strain 91E135)</name>
    <dbReference type="NCBI Taxonomy" id="314724"/>
    <lineage>
        <taxon>Bacteria</taxon>
        <taxon>Pseudomonadati</taxon>
        <taxon>Spirochaetota</taxon>
        <taxon>Spirochaetia</taxon>
        <taxon>Spirochaetales</taxon>
        <taxon>Borreliaceae</taxon>
        <taxon>Borrelia</taxon>
    </lineage>
</organism>
<evidence type="ECO:0000313" key="2">
    <source>
        <dbReference type="Proteomes" id="UP000001205"/>
    </source>
</evidence>
<dbReference type="Pfam" id="PF07094">
    <property type="entry name" value="DUF1357"/>
    <property type="match status" value="1"/>
</dbReference>